<dbReference type="SUPFAM" id="SSF56672">
    <property type="entry name" value="DNA/RNA polymerases"/>
    <property type="match status" value="1"/>
</dbReference>
<dbReference type="Proteomes" id="UP000189701">
    <property type="component" value="Unplaced"/>
</dbReference>
<dbReference type="Gene3D" id="3.30.70.270">
    <property type="match status" value="1"/>
</dbReference>
<dbReference type="Gene3D" id="3.30.420.10">
    <property type="entry name" value="Ribonuclease H-like superfamily/Ribonuclease H"/>
    <property type="match status" value="1"/>
</dbReference>
<dbReference type="eggNOG" id="KOG0017">
    <property type="taxonomic scope" value="Eukaryota"/>
</dbReference>
<dbReference type="Gene3D" id="3.10.10.10">
    <property type="entry name" value="HIV Type 1 Reverse Transcriptase, subunit A, domain 1"/>
    <property type="match status" value="1"/>
</dbReference>
<reference evidence="5" key="1">
    <citation type="journal article" date="2013" name="Genome Biol.">
        <title>Reference genomes and transcriptomes of Nicotiana sylvestris and Nicotiana tomentosiformis.</title>
        <authorList>
            <person name="Sierro N."/>
            <person name="Battey J.N."/>
            <person name="Ouadi S."/>
            <person name="Bovet L."/>
            <person name="Goepfert S."/>
            <person name="Bakaher N."/>
            <person name="Peitsch M.C."/>
            <person name="Ivanov N.V."/>
        </authorList>
    </citation>
    <scope>NUCLEOTIDE SEQUENCE [LARGE SCALE GENOMIC DNA]</scope>
</reference>
<feature type="region of interest" description="Disordered" evidence="2">
    <location>
        <begin position="148"/>
        <end position="188"/>
    </location>
</feature>
<feature type="domain" description="Reverse transcriptase/retrotransposon-derived protein RNase H-like" evidence="4">
    <location>
        <begin position="428"/>
        <end position="505"/>
    </location>
</feature>
<protein>
    <submittedName>
        <fullName evidence="6">Uncharacterized protein LOC104245771</fullName>
    </submittedName>
</protein>
<keyword evidence="5" id="KW-1185">Reference proteome</keyword>
<dbReference type="InterPro" id="IPR005162">
    <property type="entry name" value="Retrotrans_gag_dom"/>
</dbReference>
<dbReference type="InterPro" id="IPR041577">
    <property type="entry name" value="RT_RNaseH_2"/>
</dbReference>
<dbReference type="CDD" id="cd00303">
    <property type="entry name" value="retropepsin_like"/>
    <property type="match status" value="1"/>
</dbReference>
<dbReference type="Pfam" id="PF08284">
    <property type="entry name" value="RVP_2"/>
    <property type="match status" value="1"/>
</dbReference>
<dbReference type="PANTHER" id="PTHR37984:SF5">
    <property type="entry name" value="PROTEIN NYNRIN-LIKE"/>
    <property type="match status" value="1"/>
</dbReference>
<dbReference type="AlphaFoldDB" id="A0A1U7YKG6"/>
<dbReference type="GO" id="GO:0003676">
    <property type="term" value="F:nucleic acid binding"/>
    <property type="evidence" value="ECO:0007669"/>
    <property type="project" value="InterPro"/>
</dbReference>
<evidence type="ECO:0000313" key="5">
    <source>
        <dbReference type="Proteomes" id="UP000189701"/>
    </source>
</evidence>
<dbReference type="Pfam" id="PF17919">
    <property type="entry name" value="RT_RNaseH_2"/>
    <property type="match status" value="1"/>
</dbReference>
<dbReference type="GO" id="GO:0003824">
    <property type="term" value="F:catalytic activity"/>
    <property type="evidence" value="ECO:0007669"/>
    <property type="project" value="UniProtKB-KW"/>
</dbReference>
<evidence type="ECO:0000313" key="6">
    <source>
        <dbReference type="RefSeq" id="XP_009799734.1"/>
    </source>
</evidence>
<evidence type="ECO:0000256" key="1">
    <source>
        <dbReference type="ARBA" id="ARBA00023268"/>
    </source>
</evidence>
<accession>A0A1U7YKG6</accession>
<dbReference type="CDD" id="cd09274">
    <property type="entry name" value="RNase_HI_RT_Ty3"/>
    <property type="match status" value="1"/>
</dbReference>
<proteinExistence type="predicted"/>
<dbReference type="InterPro" id="IPR043502">
    <property type="entry name" value="DNA/RNA_pol_sf"/>
</dbReference>
<dbReference type="InterPro" id="IPR050951">
    <property type="entry name" value="Retrovirus_Pol_polyprotein"/>
</dbReference>
<keyword evidence="1" id="KW-0511">Multifunctional enzyme</keyword>
<gene>
    <name evidence="6" type="primary">LOC104245771</name>
</gene>
<dbReference type="InterPro" id="IPR043128">
    <property type="entry name" value="Rev_trsase/Diguanyl_cyclase"/>
</dbReference>
<dbReference type="SUPFAM" id="SSF53098">
    <property type="entry name" value="Ribonuclease H-like"/>
    <property type="match status" value="1"/>
</dbReference>
<evidence type="ECO:0000259" key="3">
    <source>
        <dbReference type="Pfam" id="PF03732"/>
    </source>
</evidence>
<dbReference type="InterPro" id="IPR012337">
    <property type="entry name" value="RNaseH-like_sf"/>
</dbReference>
<dbReference type="PANTHER" id="PTHR37984">
    <property type="entry name" value="PROTEIN CBG26694"/>
    <property type="match status" value="1"/>
</dbReference>
<feature type="compositionally biased region" description="Low complexity" evidence="2">
    <location>
        <begin position="161"/>
        <end position="171"/>
    </location>
</feature>
<sequence>MELAAYKLEDMSNTWYETVLLGRPAGAPPLTWDEFTKLFKNHFLPDSLMQKYARDFEKLVQTLDMDVSTYNTKFCKLDIYAFYLVPTEEARVQRFVDGLVGRLYTVVAPQMKTLSYSDVVNLARKIENKGRDERAASELRKKAKTRGAFNGGFSENRRARNQGQQQQQQGSTGTGNRGRGARDCATMNQGQRNVGRVDALALIDPGSTHSYVSSYFALMFSRQSELLNDSFLVATLVGESLLAEYVYRACQIRVEGRDTLADLIKGCLGLLAIVNDTRNETVSIENVPVVREFSDVFPEDLPGLPPVREIDFCIYFLPDTQPISIPPYRMAPTELRELKQQLQDLLDKGFIRPSVSPWGAPVLQGEHEDYLRTVLQTLREHRLYAKFSKCEFCLDSVSFMGHVVSKNGIMNSSATDQVNTEKYKVSVEEECEQSFQKLKMCLTTAPILALPSGSGGFSVICDASRVGLGCVLMQNGRVIAYASRQLKNHEQNYHTHHLEMVAVQRDLNLQQRRWMELLKDYDCSISYHPRKANVVADALSRKSIGSLAKSLLVERIKATQYEDERLCKYRNEALAGKSKDMIIESDGVLRMGDTLCVADVKAEHQQPAGLLQQIEIPEWKWERITMNFVTGLPRTLRGYDSVWVIVDRLTKSAHFLPVKTTYGGVSFQSSIQTAPYEALYGRRCRSLIGWFEAGDTNLLGPNLVQEAMKKVRLIRQRLLAAQNSSQVIEAPAIPLDEKLSYEEEPMAIVDRQVRKLRSKEIEFVKVLLRNHTVEEATWELEKDMQAEYPHLFQSTGCLVVDLRQGKYWDSPKIGKTLSDFLKNTDEVYLGALAPRYRS</sequence>
<reference evidence="6" key="2">
    <citation type="submission" date="2025-08" db="UniProtKB">
        <authorList>
            <consortium name="RefSeq"/>
        </authorList>
    </citation>
    <scope>IDENTIFICATION</scope>
    <source>
        <tissue evidence="6">Leaf</tissue>
    </source>
</reference>
<dbReference type="RefSeq" id="XP_009799734.1">
    <property type="nucleotide sequence ID" value="XM_009801432.1"/>
</dbReference>
<organism evidence="5 6">
    <name type="scientific">Nicotiana sylvestris</name>
    <name type="common">Wood tobacco</name>
    <name type="synonym">South American tobacco</name>
    <dbReference type="NCBI Taxonomy" id="4096"/>
    <lineage>
        <taxon>Eukaryota</taxon>
        <taxon>Viridiplantae</taxon>
        <taxon>Streptophyta</taxon>
        <taxon>Embryophyta</taxon>
        <taxon>Tracheophyta</taxon>
        <taxon>Spermatophyta</taxon>
        <taxon>Magnoliopsida</taxon>
        <taxon>eudicotyledons</taxon>
        <taxon>Gunneridae</taxon>
        <taxon>Pentapetalae</taxon>
        <taxon>asterids</taxon>
        <taxon>lamiids</taxon>
        <taxon>Solanales</taxon>
        <taxon>Solanaceae</taxon>
        <taxon>Nicotianoideae</taxon>
        <taxon>Nicotianeae</taxon>
        <taxon>Nicotiana</taxon>
    </lineage>
</organism>
<feature type="domain" description="Retrotransposon gag" evidence="3">
    <location>
        <begin position="3"/>
        <end position="99"/>
    </location>
</feature>
<evidence type="ECO:0000259" key="4">
    <source>
        <dbReference type="Pfam" id="PF17919"/>
    </source>
</evidence>
<evidence type="ECO:0000256" key="2">
    <source>
        <dbReference type="SAM" id="MobiDB-lite"/>
    </source>
</evidence>
<dbReference type="InterPro" id="IPR036397">
    <property type="entry name" value="RNaseH_sf"/>
</dbReference>
<dbReference type="Pfam" id="PF03732">
    <property type="entry name" value="Retrotrans_gag"/>
    <property type="match status" value="1"/>
</dbReference>
<name>A0A1U7YKG6_NICSY</name>